<evidence type="ECO:0008006" key="3">
    <source>
        <dbReference type="Google" id="ProtNLM"/>
    </source>
</evidence>
<proteinExistence type="predicted"/>
<sequence>MDPALWSGLPREIVDIIIYQRIMLFGDFRLAIQLAIEPAKIQLLRTLVLSKRWDSKKIDELELSWLIRYNLQGHNGWTLSRALAMGRLAIVEHLFYVYAYPRSYPFNDNAEIDVAAAGGQRHVVQWLHEHGGRATGDAMDLASQNGRLEVVKFLHKNRHEGCSTDAMDKAASGGHLEVVKWLHKHRQEGCTPDALDEAAGSGHLAVVQWLHRNRQEGATTEAMDYAAAWGDLAMLQWLHAHRQEGCTTSAMNMAAAGGHLAVVEWLHENRHEGCYGRGR</sequence>
<dbReference type="InterPro" id="IPR052050">
    <property type="entry name" value="SecEffector_AnkRepeat"/>
</dbReference>
<dbReference type="Proteomes" id="UP001212152">
    <property type="component" value="Unassembled WGS sequence"/>
</dbReference>
<dbReference type="SUPFAM" id="SSF48403">
    <property type="entry name" value="Ankyrin repeat"/>
    <property type="match status" value="1"/>
</dbReference>
<dbReference type="InterPro" id="IPR036770">
    <property type="entry name" value="Ankyrin_rpt-contain_sf"/>
</dbReference>
<accession>A0AAD5TSF4</accession>
<gene>
    <name evidence="1" type="ORF">HDU87_000165</name>
</gene>
<dbReference type="Gene3D" id="1.25.40.20">
    <property type="entry name" value="Ankyrin repeat-containing domain"/>
    <property type="match status" value="2"/>
</dbReference>
<organism evidence="1 2">
    <name type="scientific">Geranomyces variabilis</name>
    <dbReference type="NCBI Taxonomy" id="109894"/>
    <lineage>
        <taxon>Eukaryota</taxon>
        <taxon>Fungi</taxon>
        <taxon>Fungi incertae sedis</taxon>
        <taxon>Chytridiomycota</taxon>
        <taxon>Chytridiomycota incertae sedis</taxon>
        <taxon>Chytridiomycetes</taxon>
        <taxon>Spizellomycetales</taxon>
        <taxon>Powellomycetaceae</taxon>
        <taxon>Geranomyces</taxon>
    </lineage>
</organism>
<dbReference type="PANTHER" id="PTHR46586:SF3">
    <property type="entry name" value="ANKYRIN REPEAT-CONTAINING PROTEIN"/>
    <property type="match status" value="1"/>
</dbReference>
<name>A0AAD5TSF4_9FUNG</name>
<evidence type="ECO:0000313" key="2">
    <source>
        <dbReference type="Proteomes" id="UP001212152"/>
    </source>
</evidence>
<dbReference type="EMBL" id="JADGJQ010000001">
    <property type="protein sequence ID" value="KAJ3185542.1"/>
    <property type="molecule type" value="Genomic_DNA"/>
</dbReference>
<protein>
    <recommendedName>
        <fullName evidence="3">Ankyrin repeat protein</fullName>
    </recommendedName>
</protein>
<evidence type="ECO:0000313" key="1">
    <source>
        <dbReference type="EMBL" id="KAJ3185542.1"/>
    </source>
</evidence>
<dbReference type="Pfam" id="PF13637">
    <property type="entry name" value="Ank_4"/>
    <property type="match status" value="1"/>
</dbReference>
<reference evidence="1" key="1">
    <citation type="submission" date="2020-05" db="EMBL/GenBank/DDBJ databases">
        <title>Phylogenomic resolution of chytrid fungi.</title>
        <authorList>
            <person name="Stajich J.E."/>
            <person name="Amses K."/>
            <person name="Simmons R."/>
            <person name="Seto K."/>
            <person name="Myers J."/>
            <person name="Bonds A."/>
            <person name="Quandt C.A."/>
            <person name="Barry K."/>
            <person name="Liu P."/>
            <person name="Grigoriev I."/>
            <person name="Longcore J.E."/>
            <person name="James T.Y."/>
        </authorList>
    </citation>
    <scope>NUCLEOTIDE SEQUENCE</scope>
    <source>
        <strain evidence="1">JEL0379</strain>
    </source>
</reference>
<dbReference type="InterPro" id="IPR002110">
    <property type="entry name" value="Ankyrin_rpt"/>
</dbReference>
<dbReference type="PANTHER" id="PTHR46586">
    <property type="entry name" value="ANKYRIN REPEAT-CONTAINING PROTEIN"/>
    <property type="match status" value="1"/>
</dbReference>
<dbReference type="Pfam" id="PF12796">
    <property type="entry name" value="Ank_2"/>
    <property type="match status" value="1"/>
</dbReference>
<keyword evidence="2" id="KW-1185">Reference proteome</keyword>
<comment type="caution">
    <text evidence="1">The sequence shown here is derived from an EMBL/GenBank/DDBJ whole genome shotgun (WGS) entry which is preliminary data.</text>
</comment>
<dbReference type="AlphaFoldDB" id="A0AAD5TSF4"/>